<keyword evidence="3" id="KW-1185">Reference proteome</keyword>
<feature type="compositionally biased region" description="Low complexity" evidence="1">
    <location>
        <begin position="139"/>
        <end position="148"/>
    </location>
</feature>
<dbReference type="Proteomes" id="UP000813444">
    <property type="component" value="Unassembled WGS sequence"/>
</dbReference>
<feature type="compositionally biased region" description="Polar residues" evidence="1">
    <location>
        <begin position="149"/>
        <end position="158"/>
    </location>
</feature>
<protein>
    <submittedName>
        <fullName evidence="2">Uncharacterized protein</fullName>
    </submittedName>
</protein>
<evidence type="ECO:0000313" key="3">
    <source>
        <dbReference type="Proteomes" id="UP000813444"/>
    </source>
</evidence>
<name>A0A8K0SQN5_9HYPO</name>
<feature type="region of interest" description="Disordered" evidence="1">
    <location>
        <begin position="112"/>
        <end position="212"/>
    </location>
</feature>
<sequence>MLVLVWELGWPHRWGVLTPSPQRSPPFLRVPVCAEFKQEQAGLTTKACLRLSGFCRHRTFQPCSIRVRRSLPSRTEQTRFPESGSEVLQMPVPGHDGARHAHEYDKNVYISTGPRDRSMEASGATPTLNHLRPPWTGVTTKPSPTSSPISALSKQSPSRDGFSSVGRRRINSGQGQGLRKSSMRRGLLPIHSPHHLARVTPTLGGWTSSKSR</sequence>
<reference evidence="2" key="1">
    <citation type="journal article" date="2021" name="Nat. Commun.">
        <title>Genetic determinants of endophytism in the Arabidopsis root mycobiome.</title>
        <authorList>
            <person name="Mesny F."/>
            <person name="Miyauchi S."/>
            <person name="Thiergart T."/>
            <person name="Pickel B."/>
            <person name="Atanasova L."/>
            <person name="Karlsson M."/>
            <person name="Huettel B."/>
            <person name="Barry K.W."/>
            <person name="Haridas S."/>
            <person name="Chen C."/>
            <person name="Bauer D."/>
            <person name="Andreopoulos W."/>
            <person name="Pangilinan J."/>
            <person name="LaButti K."/>
            <person name="Riley R."/>
            <person name="Lipzen A."/>
            <person name="Clum A."/>
            <person name="Drula E."/>
            <person name="Henrissat B."/>
            <person name="Kohler A."/>
            <person name="Grigoriev I.V."/>
            <person name="Martin F.M."/>
            <person name="Hacquard S."/>
        </authorList>
    </citation>
    <scope>NUCLEOTIDE SEQUENCE</scope>
    <source>
        <strain evidence="2">MPI-CAGE-CH-0235</strain>
    </source>
</reference>
<organism evidence="2 3">
    <name type="scientific">Stachybotrys elegans</name>
    <dbReference type="NCBI Taxonomy" id="80388"/>
    <lineage>
        <taxon>Eukaryota</taxon>
        <taxon>Fungi</taxon>
        <taxon>Dikarya</taxon>
        <taxon>Ascomycota</taxon>
        <taxon>Pezizomycotina</taxon>
        <taxon>Sordariomycetes</taxon>
        <taxon>Hypocreomycetidae</taxon>
        <taxon>Hypocreales</taxon>
        <taxon>Stachybotryaceae</taxon>
        <taxon>Stachybotrys</taxon>
    </lineage>
</organism>
<dbReference type="AlphaFoldDB" id="A0A8K0SQN5"/>
<accession>A0A8K0SQN5</accession>
<evidence type="ECO:0000256" key="1">
    <source>
        <dbReference type="SAM" id="MobiDB-lite"/>
    </source>
</evidence>
<dbReference type="EMBL" id="JAGPNK010000005">
    <property type="protein sequence ID" value="KAH7321297.1"/>
    <property type="molecule type" value="Genomic_DNA"/>
</dbReference>
<comment type="caution">
    <text evidence="2">The sequence shown here is derived from an EMBL/GenBank/DDBJ whole genome shotgun (WGS) entry which is preliminary data.</text>
</comment>
<gene>
    <name evidence="2" type="ORF">B0I35DRAFT_211544</name>
</gene>
<proteinExistence type="predicted"/>
<evidence type="ECO:0000313" key="2">
    <source>
        <dbReference type="EMBL" id="KAH7321297.1"/>
    </source>
</evidence>